<proteinExistence type="predicted"/>
<dbReference type="Pfam" id="PF06305">
    <property type="entry name" value="LapA_dom"/>
    <property type="match status" value="1"/>
</dbReference>
<keyword evidence="2 5" id="KW-0812">Transmembrane</keyword>
<gene>
    <name evidence="7" type="ORF">QWY13_10095</name>
</gene>
<dbReference type="Proteomes" id="UP001172142">
    <property type="component" value="Unassembled WGS sequence"/>
</dbReference>
<dbReference type="InterPro" id="IPR010445">
    <property type="entry name" value="LapA_dom"/>
</dbReference>
<evidence type="ECO:0000256" key="4">
    <source>
        <dbReference type="ARBA" id="ARBA00023136"/>
    </source>
</evidence>
<name>A0ABT8NED3_9BACL</name>
<protein>
    <submittedName>
        <fullName evidence="7">Lipopolysaccharide assembly protein LapA domain-containing protein</fullName>
    </submittedName>
</protein>
<accession>A0ABT8NED3</accession>
<sequence length="72" mass="7891">MNYRGFAILSLIFAVIIIVFAVANIDPVPVNYLFGEAQWPLILVILGSALLGFLISALLSAWQKVARKKSKS</sequence>
<evidence type="ECO:0000256" key="3">
    <source>
        <dbReference type="ARBA" id="ARBA00022989"/>
    </source>
</evidence>
<reference evidence="7 8" key="1">
    <citation type="submission" date="2023-07" db="EMBL/GenBank/DDBJ databases">
        <title>Novel species in genus Planococcus.</title>
        <authorList>
            <person name="Ning S."/>
        </authorList>
    </citation>
    <scope>NUCLEOTIDE SEQUENCE [LARGE SCALE GENOMIC DNA]</scope>
    <source>
        <strain evidence="7 8">N017</strain>
    </source>
</reference>
<feature type="transmembrane region" description="Helical" evidence="5">
    <location>
        <begin position="7"/>
        <end position="25"/>
    </location>
</feature>
<evidence type="ECO:0000256" key="5">
    <source>
        <dbReference type="SAM" id="Phobius"/>
    </source>
</evidence>
<feature type="domain" description="Lipopolysaccharide assembly protein A" evidence="6">
    <location>
        <begin position="24"/>
        <end position="69"/>
    </location>
</feature>
<feature type="transmembrane region" description="Helical" evidence="5">
    <location>
        <begin position="37"/>
        <end position="62"/>
    </location>
</feature>
<dbReference type="PANTHER" id="PTHR41335">
    <property type="entry name" value="MEMBRANE PROTEIN-RELATED"/>
    <property type="match status" value="1"/>
</dbReference>
<organism evidence="7 8">
    <name type="scientific">Planococcus shenhongbingii</name>
    <dbReference type="NCBI Taxonomy" id="3058398"/>
    <lineage>
        <taxon>Bacteria</taxon>
        <taxon>Bacillati</taxon>
        <taxon>Bacillota</taxon>
        <taxon>Bacilli</taxon>
        <taxon>Bacillales</taxon>
        <taxon>Caryophanaceae</taxon>
        <taxon>Planococcus</taxon>
    </lineage>
</organism>
<evidence type="ECO:0000313" key="7">
    <source>
        <dbReference type="EMBL" id="MDN7245855.1"/>
    </source>
</evidence>
<keyword evidence="4 5" id="KW-0472">Membrane</keyword>
<comment type="caution">
    <text evidence="7">The sequence shown here is derived from an EMBL/GenBank/DDBJ whole genome shotgun (WGS) entry which is preliminary data.</text>
</comment>
<evidence type="ECO:0000256" key="2">
    <source>
        <dbReference type="ARBA" id="ARBA00022692"/>
    </source>
</evidence>
<evidence type="ECO:0000259" key="6">
    <source>
        <dbReference type="Pfam" id="PF06305"/>
    </source>
</evidence>
<keyword evidence="1" id="KW-1003">Cell membrane</keyword>
<evidence type="ECO:0000313" key="8">
    <source>
        <dbReference type="Proteomes" id="UP001172142"/>
    </source>
</evidence>
<keyword evidence="3 5" id="KW-1133">Transmembrane helix</keyword>
<dbReference type="PANTHER" id="PTHR41335:SF1">
    <property type="entry name" value="MEMBRANE PROTEIN"/>
    <property type="match status" value="1"/>
</dbReference>
<evidence type="ECO:0000256" key="1">
    <source>
        <dbReference type="ARBA" id="ARBA00022475"/>
    </source>
</evidence>
<dbReference type="EMBL" id="JAUJWU010000002">
    <property type="protein sequence ID" value="MDN7245855.1"/>
    <property type="molecule type" value="Genomic_DNA"/>
</dbReference>
<dbReference type="RefSeq" id="WP_300992494.1">
    <property type="nucleotide sequence ID" value="NZ_CP129235.1"/>
</dbReference>
<keyword evidence="8" id="KW-1185">Reference proteome</keyword>